<dbReference type="PANTHER" id="PTHR39515">
    <property type="entry name" value="CONSERVED PROTEIN"/>
    <property type="match status" value="1"/>
</dbReference>
<dbReference type="InterPro" id="IPR052526">
    <property type="entry name" value="HTH-type_Bedaq_tolerance"/>
</dbReference>
<dbReference type="SMART" id="SM00347">
    <property type="entry name" value="HTH_MARR"/>
    <property type="match status" value="1"/>
</dbReference>
<dbReference type="InterPro" id="IPR023187">
    <property type="entry name" value="Tscrpt_reg_MarR-type_CS"/>
</dbReference>
<dbReference type="Proteomes" id="UP000635606">
    <property type="component" value="Unassembled WGS sequence"/>
</dbReference>
<comment type="caution">
    <text evidence="5">The sequence shown here is derived from an EMBL/GenBank/DDBJ whole genome shotgun (WGS) entry which is preliminary data.</text>
</comment>
<dbReference type="GO" id="GO:0003700">
    <property type="term" value="F:DNA-binding transcription factor activity"/>
    <property type="evidence" value="ECO:0007669"/>
    <property type="project" value="InterPro"/>
</dbReference>
<dbReference type="InterPro" id="IPR036388">
    <property type="entry name" value="WH-like_DNA-bd_sf"/>
</dbReference>
<keyword evidence="3" id="KW-0804">Transcription</keyword>
<dbReference type="AlphaFoldDB" id="A0A8J4A3S3"/>
<dbReference type="GO" id="GO:0003677">
    <property type="term" value="F:DNA binding"/>
    <property type="evidence" value="ECO:0007669"/>
    <property type="project" value="UniProtKB-KW"/>
</dbReference>
<proteinExistence type="predicted"/>
<keyword evidence="2" id="KW-0238">DNA-binding</keyword>
<evidence type="ECO:0000256" key="3">
    <source>
        <dbReference type="ARBA" id="ARBA00023163"/>
    </source>
</evidence>
<dbReference type="SUPFAM" id="SSF46785">
    <property type="entry name" value="Winged helix' DNA-binding domain"/>
    <property type="match status" value="1"/>
</dbReference>
<dbReference type="Gene3D" id="1.10.10.10">
    <property type="entry name" value="Winged helix-like DNA-binding domain superfamily/Winged helix DNA-binding domain"/>
    <property type="match status" value="1"/>
</dbReference>
<organism evidence="5 6">
    <name type="scientific">Virgisporangium ochraceum</name>
    <dbReference type="NCBI Taxonomy" id="65505"/>
    <lineage>
        <taxon>Bacteria</taxon>
        <taxon>Bacillati</taxon>
        <taxon>Actinomycetota</taxon>
        <taxon>Actinomycetes</taxon>
        <taxon>Micromonosporales</taxon>
        <taxon>Micromonosporaceae</taxon>
        <taxon>Virgisporangium</taxon>
    </lineage>
</organism>
<keyword evidence="1" id="KW-0805">Transcription regulation</keyword>
<feature type="domain" description="HTH marR-type" evidence="4">
    <location>
        <begin position="9"/>
        <end position="143"/>
    </location>
</feature>
<sequence>MTGDELDEYAAISRELGQFMRRMTRMQSRRADPDGPALDRAAFQLLHRLVADGPARLSTLAGDMVVDLSVVSRQVAALEAEGLVVRTPDPADRRASLIAASDAGTDLFNRKRARFQQWLRTMLSDWTERERADFALLMRRFNAAMAAHDEGK</sequence>
<gene>
    <name evidence="5" type="ORF">Voc01_095280</name>
</gene>
<dbReference type="Pfam" id="PF01047">
    <property type="entry name" value="MarR"/>
    <property type="match status" value="1"/>
</dbReference>
<dbReference type="PRINTS" id="PR00598">
    <property type="entry name" value="HTHMARR"/>
</dbReference>
<keyword evidence="6" id="KW-1185">Reference proteome</keyword>
<dbReference type="RefSeq" id="WP_203934409.1">
    <property type="nucleotide sequence ID" value="NZ_BOPH01000142.1"/>
</dbReference>
<accession>A0A8J4A3S3</accession>
<dbReference type="InterPro" id="IPR036390">
    <property type="entry name" value="WH_DNA-bd_sf"/>
</dbReference>
<dbReference type="PROSITE" id="PS50995">
    <property type="entry name" value="HTH_MARR_2"/>
    <property type="match status" value="1"/>
</dbReference>
<protein>
    <recommendedName>
        <fullName evidence="4">HTH marR-type domain-containing protein</fullName>
    </recommendedName>
</protein>
<evidence type="ECO:0000256" key="1">
    <source>
        <dbReference type="ARBA" id="ARBA00023015"/>
    </source>
</evidence>
<dbReference type="PROSITE" id="PS01117">
    <property type="entry name" value="HTH_MARR_1"/>
    <property type="match status" value="1"/>
</dbReference>
<name>A0A8J4A3S3_9ACTN</name>
<reference evidence="5" key="1">
    <citation type="submission" date="2021-01" db="EMBL/GenBank/DDBJ databases">
        <title>Whole genome shotgun sequence of Virgisporangium ochraceum NBRC 16418.</title>
        <authorList>
            <person name="Komaki H."/>
            <person name="Tamura T."/>
        </authorList>
    </citation>
    <scope>NUCLEOTIDE SEQUENCE</scope>
    <source>
        <strain evidence="5">NBRC 16418</strain>
    </source>
</reference>
<evidence type="ECO:0000259" key="4">
    <source>
        <dbReference type="PROSITE" id="PS50995"/>
    </source>
</evidence>
<evidence type="ECO:0000313" key="5">
    <source>
        <dbReference type="EMBL" id="GIJ74611.1"/>
    </source>
</evidence>
<dbReference type="PANTHER" id="PTHR39515:SF2">
    <property type="entry name" value="HTH-TYPE TRANSCRIPTIONAL REGULATOR RV0880"/>
    <property type="match status" value="1"/>
</dbReference>
<evidence type="ECO:0000313" key="6">
    <source>
        <dbReference type="Proteomes" id="UP000635606"/>
    </source>
</evidence>
<dbReference type="InterPro" id="IPR000835">
    <property type="entry name" value="HTH_MarR-typ"/>
</dbReference>
<evidence type="ECO:0000256" key="2">
    <source>
        <dbReference type="ARBA" id="ARBA00023125"/>
    </source>
</evidence>
<dbReference type="EMBL" id="BOPH01000142">
    <property type="protein sequence ID" value="GIJ74611.1"/>
    <property type="molecule type" value="Genomic_DNA"/>
</dbReference>